<organism evidence="1 2">
    <name type="scientific">Defluviitalea raffinosedens</name>
    <dbReference type="NCBI Taxonomy" id="1450156"/>
    <lineage>
        <taxon>Bacteria</taxon>
        <taxon>Bacillati</taxon>
        <taxon>Bacillota</taxon>
        <taxon>Clostridia</taxon>
        <taxon>Lachnospirales</taxon>
        <taxon>Defluviitaleaceae</taxon>
        <taxon>Defluviitalea</taxon>
    </lineage>
</organism>
<reference evidence="1 2" key="1">
    <citation type="submission" date="2019-12" db="EMBL/GenBank/DDBJ databases">
        <title>Defluviitalea raffinosedens, isolated from a biogas fermenter, genome sequencing and characterization.</title>
        <authorList>
            <person name="Rettenmaier R."/>
            <person name="Schneider M."/>
            <person name="Neuhaus K."/>
            <person name="Liebl W."/>
            <person name="Zverlov V."/>
        </authorList>
    </citation>
    <scope>NUCLEOTIDE SEQUENCE [LARGE SCALE GENOMIC DNA]</scope>
    <source>
        <strain evidence="1 2">249c-K6</strain>
    </source>
</reference>
<evidence type="ECO:0000313" key="2">
    <source>
        <dbReference type="Proteomes" id="UP000483018"/>
    </source>
</evidence>
<dbReference type="AlphaFoldDB" id="A0A7C8HG55"/>
<protein>
    <recommendedName>
        <fullName evidence="3">Copper amine oxidase-like N-terminal domain-containing protein</fullName>
    </recommendedName>
</protein>
<dbReference type="PROSITE" id="PS51257">
    <property type="entry name" value="PROKAR_LIPOPROTEIN"/>
    <property type="match status" value="1"/>
</dbReference>
<dbReference type="OrthoDB" id="2080377at2"/>
<proteinExistence type="predicted"/>
<name>A0A7C8HG55_9FIRM</name>
<sequence>MKKIRVFPLVLIMVMIFSLLTGCSKEEKGLYNLSQEMNGLDKYQITGEMSFSLDQVDPELFGLSSQELSLVQSILNNYNFTFDAKIDTVASKLIFTNYIQNKNTGEQKVLLTVLSDGNKVYLKMDDFFNYIKSFGNEETNREIDREFASVQYISIDRQEMKDMFTELYNSELLAEQLTKVYFDLGSFVKMNKEWQKNYKDLMEKVYDEYEMGIVKESNNKYTVSLSLQDTVNVFASFLKYSIDHIEELDVYLKQEIPNLGLDNDKINEVNMFLNSMVNNIKDNKELYKSQIDLGLSAVDSSISMWEGSQFEYSLEKTKDNAYVVDFSGKINYHDAANAEKSFKGSCIVKQTVKGIDSVTFTVPTENILTMTELRKIAESAINEPIKLNINLKNGSYTSGNQEGKLGIKVIDSTSYLPLKEIGNILGENINWDSAKKQPYVEKNGAKNYLNAKVIGGTSYIPSREFEKLGYKVLWDAKSNTVNIER</sequence>
<dbReference type="Proteomes" id="UP000483018">
    <property type="component" value="Unassembled WGS sequence"/>
</dbReference>
<keyword evidence="2" id="KW-1185">Reference proteome</keyword>
<evidence type="ECO:0000313" key="1">
    <source>
        <dbReference type="EMBL" id="KAE9636927.1"/>
    </source>
</evidence>
<dbReference type="RefSeq" id="WP_158738845.1">
    <property type="nucleotide sequence ID" value="NZ_JAFBEP010000004.1"/>
</dbReference>
<accession>A0A7C8HG55</accession>
<evidence type="ECO:0008006" key="3">
    <source>
        <dbReference type="Google" id="ProtNLM"/>
    </source>
</evidence>
<dbReference type="EMBL" id="WSLF01000001">
    <property type="protein sequence ID" value="KAE9636927.1"/>
    <property type="molecule type" value="Genomic_DNA"/>
</dbReference>
<gene>
    <name evidence="1" type="ORF">GND95_00405</name>
</gene>
<comment type="caution">
    <text evidence="1">The sequence shown here is derived from an EMBL/GenBank/DDBJ whole genome shotgun (WGS) entry which is preliminary data.</text>
</comment>